<evidence type="ECO:0000256" key="4">
    <source>
        <dbReference type="ARBA" id="ARBA00022840"/>
    </source>
</evidence>
<dbReference type="RefSeq" id="WP_379957646.1">
    <property type="nucleotide sequence ID" value="NZ_JAUYVI010000005.1"/>
</dbReference>
<sequence>MNVAHLKHVHPAPMHVAAEGPAAISVCNLTVAYNRHPAVHHLTGQFREGSLTALCGPNGGGKSSLLKAIVGLAPIASGHVDFAADRKRAIAYLPQVVEVDRGFPLKVLDVADLGHWRRAGAFGRLTAAHRKQSLAALAAVGLQGLEQRPIEALSVGQFQRLLFARLIVEDAPIILLDEPFNAIDQRTTEDLLRLVVGWSVEGRTVVAAIHDLDMARRAFPEALLIAREPIAWGAARDVLDDAHLARARALAEGWLENAPVCEVPA</sequence>
<evidence type="ECO:0000313" key="8">
    <source>
        <dbReference type="EMBL" id="MDQ7249557.1"/>
    </source>
</evidence>
<dbReference type="GO" id="GO:0005524">
    <property type="term" value="F:ATP binding"/>
    <property type="evidence" value="ECO:0007669"/>
    <property type="project" value="UniProtKB-KW"/>
</dbReference>
<dbReference type="InterPro" id="IPR017871">
    <property type="entry name" value="ABC_transporter-like_CS"/>
</dbReference>
<dbReference type="PROSITE" id="PS00211">
    <property type="entry name" value="ABC_TRANSPORTER_1"/>
    <property type="match status" value="1"/>
</dbReference>
<organism evidence="8 9">
    <name type="scientific">Dongia sedimenti</name>
    <dbReference type="NCBI Taxonomy" id="3064282"/>
    <lineage>
        <taxon>Bacteria</taxon>
        <taxon>Pseudomonadati</taxon>
        <taxon>Pseudomonadota</taxon>
        <taxon>Alphaproteobacteria</taxon>
        <taxon>Rhodospirillales</taxon>
        <taxon>Dongiaceae</taxon>
        <taxon>Dongia</taxon>
    </lineage>
</organism>
<evidence type="ECO:0000256" key="1">
    <source>
        <dbReference type="ARBA" id="ARBA00005417"/>
    </source>
</evidence>
<proteinExistence type="inferred from homology"/>
<dbReference type="InterPro" id="IPR050153">
    <property type="entry name" value="Metal_Ion_Import_ABC"/>
</dbReference>
<dbReference type="PANTHER" id="PTHR42734">
    <property type="entry name" value="METAL TRANSPORT SYSTEM ATP-BINDING PROTEIN TM_0124-RELATED"/>
    <property type="match status" value="1"/>
</dbReference>
<keyword evidence="5" id="KW-0862">Zinc</keyword>
<gene>
    <name evidence="8" type="ORF">Q8A70_17850</name>
</gene>
<evidence type="ECO:0000256" key="5">
    <source>
        <dbReference type="ARBA" id="ARBA00022906"/>
    </source>
</evidence>
<keyword evidence="3" id="KW-0547">Nucleotide-binding</keyword>
<dbReference type="CDD" id="cd03235">
    <property type="entry name" value="ABC_Metallic_Cations"/>
    <property type="match status" value="1"/>
</dbReference>
<keyword evidence="2" id="KW-0813">Transport</keyword>
<accession>A0ABU0YPA9</accession>
<dbReference type="InterPro" id="IPR003593">
    <property type="entry name" value="AAA+_ATPase"/>
</dbReference>
<dbReference type="EMBL" id="JAUYVI010000005">
    <property type="protein sequence ID" value="MDQ7249557.1"/>
    <property type="molecule type" value="Genomic_DNA"/>
</dbReference>
<dbReference type="Pfam" id="PF00005">
    <property type="entry name" value="ABC_tran"/>
    <property type="match status" value="1"/>
</dbReference>
<comment type="caution">
    <text evidence="8">The sequence shown here is derived from an EMBL/GenBank/DDBJ whole genome shotgun (WGS) entry which is preliminary data.</text>
</comment>
<protein>
    <submittedName>
        <fullName evidence="8">ABC transporter ATP-binding protein</fullName>
    </submittedName>
</protein>
<reference evidence="9" key="1">
    <citation type="submission" date="2023-08" db="EMBL/GenBank/DDBJ databases">
        <title>Rhodospirillaceae gen. nov., a novel taxon isolated from the Yangtze River Yuezi River estuary sludge.</title>
        <authorList>
            <person name="Ruan L."/>
        </authorList>
    </citation>
    <scope>NUCLEOTIDE SEQUENCE [LARGE SCALE GENOMIC DNA]</scope>
    <source>
        <strain evidence="9">R-7</strain>
    </source>
</reference>
<keyword evidence="6" id="KW-0406">Ion transport</keyword>
<evidence type="ECO:0000313" key="9">
    <source>
        <dbReference type="Proteomes" id="UP001230156"/>
    </source>
</evidence>
<comment type="similarity">
    <text evidence="1">Belongs to the ABC transporter superfamily.</text>
</comment>
<keyword evidence="5" id="KW-0864">Zinc transport</keyword>
<dbReference type="SMART" id="SM00382">
    <property type="entry name" value="AAA"/>
    <property type="match status" value="1"/>
</dbReference>
<evidence type="ECO:0000259" key="7">
    <source>
        <dbReference type="PROSITE" id="PS50893"/>
    </source>
</evidence>
<keyword evidence="4 8" id="KW-0067">ATP-binding</keyword>
<dbReference type="SUPFAM" id="SSF52540">
    <property type="entry name" value="P-loop containing nucleoside triphosphate hydrolases"/>
    <property type="match status" value="1"/>
</dbReference>
<dbReference type="PROSITE" id="PS50893">
    <property type="entry name" value="ABC_TRANSPORTER_2"/>
    <property type="match status" value="1"/>
</dbReference>
<dbReference type="InterPro" id="IPR027417">
    <property type="entry name" value="P-loop_NTPase"/>
</dbReference>
<dbReference type="Gene3D" id="3.40.50.300">
    <property type="entry name" value="P-loop containing nucleotide triphosphate hydrolases"/>
    <property type="match status" value="1"/>
</dbReference>
<dbReference type="InterPro" id="IPR003439">
    <property type="entry name" value="ABC_transporter-like_ATP-bd"/>
</dbReference>
<feature type="domain" description="ABC transporter" evidence="7">
    <location>
        <begin position="24"/>
        <end position="251"/>
    </location>
</feature>
<evidence type="ECO:0000256" key="6">
    <source>
        <dbReference type="ARBA" id="ARBA00023065"/>
    </source>
</evidence>
<evidence type="ECO:0000256" key="3">
    <source>
        <dbReference type="ARBA" id="ARBA00022741"/>
    </source>
</evidence>
<dbReference type="Proteomes" id="UP001230156">
    <property type="component" value="Unassembled WGS sequence"/>
</dbReference>
<dbReference type="PANTHER" id="PTHR42734:SF5">
    <property type="entry name" value="IRON TRANSPORT SYSTEM ATP-BINDING PROTEIN HI_0361-RELATED"/>
    <property type="match status" value="1"/>
</dbReference>
<name>A0ABU0YPA9_9PROT</name>
<evidence type="ECO:0000256" key="2">
    <source>
        <dbReference type="ARBA" id="ARBA00022448"/>
    </source>
</evidence>
<keyword evidence="9" id="KW-1185">Reference proteome</keyword>